<dbReference type="PANTHER" id="PTHR43163">
    <property type="entry name" value="DIPEPTIDE TRANSPORT SYSTEM PERMEASE PROTEIN DPPB-RELATED"/>
    <property type="match status" value="1"/>
</dbReference>
<evidence type="ECO:0000313" key="9">
    <source>
        <dbReference type="EMBL" id="MDC3425958.1"/>
    </source>
</evidence>
<keyword evidence="2 7" id="KW-0813">Transport</keyword>
<organism evidence="9 10">
    <name type="scientific">Terrihalobacillus insolitus</name>
    <dbReference type="NCBI Taxonomy" id="2950438"/>
    <lineage>
        <taxon>Bacteria</taxon>
        <taxon>Bacillati</taxon>
        <taxon>Bacillota</taxon>
        <taxon>Bacilli</taxon>
        <taxon>Bacillales</taxon>
        <taxon>Bacillaceae</taxon>
        <taxon>Terrihalobacillus</taxon>
    </lineage>
</organism>
<dbReference type="Pfam" id="PF00528">
    <property type="entry name" value="BPD_transp_1"/>
    <property type="match status" value="1"/>
</dbReference>
<evidence type="ECO:0000256" key="2">
    <source>
        <dbReference type="ARBA" id="ARBA00022448"/>
    </source>
</evidence>
<gene>
    <name evidence="9" type="ORF">NC797_15745</name>
</gene>
<dbReference type="InterPro" id="IPR045621">
    <property type="entry name" value="BPD_transp_1_N"/>
</dbReference>
<sequence>MMTFVGKRLLQLIPVLLGISILVFLLLHLIPGDPALTLLGQEATPEDVERIREILGLNEPLYVQLFVFLKNLVQGDLGVSIFQDVPVLTLVLSQLPATLELAFLALVIAVIIAVPLGIISAVKQFSWLDYVSMFFAQLGVSMPVFWLGMLLIIQFSVNMNIFPSFGRGDPLVESFIMTIQSGNLYYVIESFKYLILPALTLGVMSAAMITRMVRSSMLEVLNEDYIRTAEAKGVRSFWVILKHAFRNALIPVITIVGLQFGNLLGGAIVTETVFGWPGIGRLIITAISQRDFPVVQGSVLVIALLFAIINLVVDLLYALINPKIKSN</sequence>
<dbReference type="SUPFAM" id="SSF161098">
    <property type="entry name" value="MetI-like"/>
    <property type="match status" value="1"/>
</dbReference>
<evidence type="ECO:0000256" key="5">
    <source>
        <dbReference type="ARBA" id="ARBA00022989"/>
    </source>
</evidence>
<keyword evidence="4 7" id="KW-0812">Transmembrane</keyword>
<name>A0A9X3WWR5_9BACI</name>
<dbReference type="InterPro" id="IPR035906">
    <property type="entry name" value="MetI-like_sf"/>
</dbReference>
<evidence type="ECO:0000256" key="4">
    <source>
        <dbReference type="ARBA" id="ARBA00022692"/>
    </source>
</evidence>
<evidence type="ECO:0000256" key="3">
    <source>
        <dbReference type="ARBA" id="ARBA00022475"/>
    </source>
</evidence>
<comment type="similarity">
    <text evidence="7">Belongs to the binding-protein-dependent transport system permease family.</text>
</comment>
<dbReference type="Gene3D" id="1.10.3720.10">
    <property type="entry name" value="MetI-like"/>
    <property type="match status" value="1"/>
</dbReference>
<feature type="transmembrane region" description="Helical" evidence="7">
    <location>
        <begin position="299"/>
        <end position="320"/>
    </location>
</feature>
<dbReference type="InterPro" id="IPR000515">
    <property type="entry name" value="MetI-like"/>
</dbReference>
<dbReference type="Proteomes" id="UP001145050">
    <property type="component" value="Unassembled WGS sequence"/>
</dbReference>
<keyword evidence="5 7" id="KW-1133">Transmembrane helix</keyword>
<dbReference type="PANTHER" id="PTHR43163:SF6">
    <property type="entry name" value="DIPEPTIDE TRANSPORT SYSTEM PERMEASE PROTEIN DPPB-RELATED"/>
    <property type="match status" value="1"/>
</dbReference>
<dbReference type="RefSeq" id="WP_272437775.1">
    <property type="nucleotide sequence ID" value="NZ_JAMQKB010000025.1"/>
</dbReference>
<feature type="transmembrane region" description="Helical" evidence="7">
    <location>
        <begin position="248"/>
        <end position="269"/>
    </location>
</feature>
<feature type="transmembrane region" description="Helical" evidence="7">
    <location>
        <begin position="101"/>
        <end position="122"/>
    </location>
</feature>
<keyword evidence="10" id="KW-1185">Reference proteome</keyword>
<dbReference type="EMBL" id="JAMQKB010000025">
    <property type="protein sequence ID" value="MDC3425958.1"/>
    <property type="molecule type" value="Genomic_DNA"/>
</dbReference>
<dbReference type="CDD" id="cd06261">
    <property type="entry name" value="TM_PBP2"/>
    <property type="match status" value="1"/>
</dbReference>
<dbReference type="Pfam" id="PF19300">
    <property type="entry name" value="BPD_transp_1_N"/>
    <property type="match status" value="1"/>
</dbReference>
<accession>A0A9X3WWR5</accession>
<dbReference type="GO" id="GO:0005886">
    <property type="term" value="C:plasma membrane"/>
    <property type="evidence" value="ECO:0007669"/>
    <property type="project" value="UniProtKB-SubCell"/>
</dbReference>
<evidence type="ECO:0000256" key="6">
    <source>
        <dbReference type="ARBA" id="ARBA00023136"/>
    </source>
</evidence>
<dbReference type="PROSITE" id="PS50928">
    <property type="entry name" value="ABC_TM1"/>
    <property type="match status" value="1"/>
</dbReference>
<evidence type="ECO:0000256" key="7">
    <source>
        <dbReference type="RuleBase" id="RU363032"/>
    </source>
</evidence>
<feature type="domain" description="ABC transmembrane type-1" evidence="8">
    <location>
        <begin position="95"/>
        <end position="317"/>
    </location>
</feature>
<keyword evidence="6 7" id="KW-0472">Membrane</keyword>
<evidence type="ECO:0000259" key="8">
    <source>
        <dbReference type="PROSITE" id="PS50928"/>
    </source>
</evidence>
<reference evidence="9" key="1">
    <citation type="submission" date="2022-06" db="EMBL/GenBank/DDBJ databases">
        <title>Aquibacillus sp. a new bacterium isolated from soil saline samples.</title>
        <authorList>
            <person name="Galisteo C."/>
            <person name="De La Haba R."/>
            <person name="Sanchez-Porro C."/>
            <person name="Ventosa A."/>
        </authorList>
    </citation>
    <scope>NUCLEOTIDE SEQUENCE</scope>
    <source>
        <strain evidence="9">3ASR75-11</strain>
    </source>
</reference>
<comment type="subcellular location">
    <subcellularLocation>
        <location evidence="1 7">Cell membrane</location>
        <topology evidence="1 7">Multi-pass membrane protein</topology>
    </subcellularLocation>
</comment>
<keyword evidence="3" id="KW-1003">Cell membrane</keyword>
<protein>
    <submittedName>
        <fullName evidence="9">ABC transporter permease</fullName>
    </submittedName>
</protein>
<dbReference type="AlphaFoldDB" id="A0A9X3WWR5"/>
<comment type="caution">
    <text evidence="9">The sequence shown here is derived from an EMBL/GenBank/DDBJ whole genome shotgun (WGS) entry which is preliminary data.</text>
</comment>
<dbReference type="GO" id="GO:0055085">
    <property type="term" value="P:transmembrane transport"/>
    <property type="evidence" value="ECO:0007669"/>
    <property type="project" value="InterPro"/>
</dbReference>
<evidence type="ECO:0000256" key="1">
    <source>
        <dbReference type="ARBA" id="ARBA00004651"/>
    </source>
</evidence>
<evidence type="ECO:0000313" key="10">
    <source>
        <dbReference type="Proteomes" id="UP001145050"/>
    </source>
</evidence>
<feature type="transmembrane region" description="Helical" evidence="7">
    <location>
        <begin position="134"/>
        <end position="157"/>
    </location>
</feature>
<feature type="transmembrane region" description="Helical" evidence="7">
    <location>
        <begin position="12"/>
        <end position="30"/>
    </location>
</feature>
<feature type="transmembrane region" description="Helical" evidence="7">
    <location>
        <begin position="191"/>
        <end position="209"/>
    </location>
</feature>
<proteinExistence type="inferred from homology"/>